<dbReference type="SUPFAM" id="SSF50952">
    <property type="entry name" value="Soluble quinoprotein glucose dehydrogenase"/>
    <property type="match status" value="1"/>
</dbReference>
<gene>
    <name evidence="3" type="ORF">SAMN04487941_3711</name>
</gene>
<keyword evidence="1" id="KW-0732">Signal</keyword>
<dbReference type="InterPro" id="IPR012938">
    <property type="entry name" value="Glc/Sorbosone_DH"/>
</dbReference>
<evidence type="ECO:0000259" key="2">
    <source>
        <dbReference type="Pfam" id="PF07995"/>
    </source>
</evidence>
<dbReference type="AlphaFoldDB" id="A0A1I7KGI3"/>
<dbReference type="RefSeq" id="WP_082815258.1">
    <property type="nucleotide sequence ID" value="NZ_BMXC01000006.1"/>
</dbReference>
<reference evidence="4" key="1">
    <citation type="submission" date="2016-10" db="EMBL/GenBank/DDBJ databases">
        <authorList>
            <person name="Varghese N."/>
        </authorList>
    </citation>
    <scope>NUCLEOTIDE SEQUENCE [LARGE SCALE GENOMIC DNA]</scope>
    <source>
        <strain evidence="4">DSM 18820</strain>
    </source>
</reference>
<dbReference type="STRING" id="388950.GCA_001611675_03047"/>
<protein>
    <submittedName>
        <fullName evidence="3">Glucose/arabinose dehydrogenase, beta-propeller fold</fullName>
    </submittedName>
</protein>
<feature type="signal peptide" evidence="1">
    <location>
        <begin position="1"/>
        <end position="31"/>
    </location>
</feature>
<organism evidence="3 4">
    <name type="scientific">Pontibacter akesuensis</name>
    <dbReference type="NCBI Taxonomy" id="388950"/>
    <lineage>
        <taxon>Bacteria</taxon>
        <taxon>Pseudomonadati</taxon>
        <taxon>Bacteroidota</taxon>
        <taxon>Cytophagia</taxon>
        <taxon>Cytophagales</taxon>
        <taxon>Hymenobacteraceae</taxon>
        <taxon>Pontibacter</taxon>
    </lineage>
</organism>
<dbReference type="EMBL" id="FPCA01000005">
    <property type="protein sequence ID" value="SFU96530.1"/>
    <property type="molecule type" value="Genomic_DNA"/>
</dbReference>
<dbReference type="PANTHER" id="PTHR19328:SF75">
    <property type="entry name" value="ALDOSE SUGAR DEHYDROGENASE YLII"/>
    <property type="match status" value="1"/>
</dbReference>
<dbReference type="InterPro" id="IPR011042">
    <property type="entry name" value="6-blade_b-propeller_TolB-like"/>
</dbReference>
<evidence type="ECO:0000256" key="1">
    <source>
        <dbReference type="SAM" id="SignalP"/>
    </source>
</evidence>
<feature type="chain" id="PRO_5010166147" evidence="1">
    <location>
        <begin position="32"/>
        <end position="382"/>
    </location>
</feature>
<dbReference type="Gene3D" id="2.120.10.30">
    <property type="entry name" value="TolB, C-terminal domain"/>
    <property type="match status" value="1"/>
</dbReference>
<proteinExistence type="predicted"/>
<evidence type="ECO:0000313" key="4">
    <source>
        <dbReference type="Proteomes" id="UP000182491"/>
    </source>
</evidence>
<keyword evidence="4" id="KW-1185">Reference proteome</keyword>
<dbReference type="Pfam" id="PF07995">
    <property type="entry name" value="GSDH"/>
    <property type="match status" value="1"/>
</dbReference>
<accession>A0A1I7KGI3</accession>
<dbReference type="PANTHER" id="PTHR19328">
    <property type="entry name" value="HEDGEHOG-INTERACTING PROTEIN"/>
    <property type="match status" value="1"/>
</dbReference>
<name>A0A1I7KGI3_9BACT</name>
<feature type="domain" description="Glucose/Sorbosone dehydrogenase" evidence="2">
    <location>
        <begin position="52"/>
        <end position="377"/>
    </location>
</feature>
<dbReference type="InterPro" id="IPR011041">
    <property type="entry name" value="Quinoprot_gluc/sorb_DH_b-prop"/>
</dbReference>
<dbReference type="Proteomes" id="UP000182491">
    <property type="component" value="Unassembled WGS sequence"/>
</dbReference>
<evidence type="ECO:0000313" key="3">
    <source>
        <dbReference type="EMBL" id="SFU96530.1"/>
    </source>
</evidence>
<dbReference type="OrthoDB" id="9770043at2"/>
<sequence length="382" mass="41922">MKTRTYATLTYFCRHALGAVAFVLLTGQAFAQKSTVKTDAGDIKVETLAENLNRPWGMAFLPDNRLLVTERSGTLRILDQNNKLSAPIKGTPEVFAKGQGGMLDVALDPDFKQNKLVYLSFADPGENGTASTAVGRGRLEGNELKDFKMLFQQKPQIEGPNHFGGRIAFTPEGHLILTTGERFQFDPAQDLSNHLGTVIRLNRDGSVPKDNPFVGKANARDEIWSYGHRNIESAAIDPATGKLWIVEMGPMGGDELNQPKAGKNYGWPVVSWGDNYDGSKIPRPNTRPEFADAAIHWTPTISPSGMVFYTANMFPEWKGTALIGGLTSTGLVRVKVNGEKAEEVERIPLVVRVRDVEQAPDGSIYVLTDQSNGKVLRLKPLK</sequence>